<feature type="compositionally biased region" description="Low complexity" evidence="2">
    <location>
        <begin position="727"/>
        <end position="743"/>
    </location>
</feature>
<evidence type="ECO:0000256" key="2">
    <source>
        <dbReference type="SAM" id="MobiDB-lite"/>
    </source>
</evidence>
<dbReference type="GO" id="GO:0009279">
    <property type="term" value="C:cell outer membrane"/>
    <property type="evidence" value="ECO:0007669"/>
    <property type="project" value="UniProtKB-SubCell"/>
</dbReference>
<dbReference type="Proteomes" id="UP000001693">
    <property type="component" value="Chromosome"/>
</dbReference>
<dbReference type="GO" id="GO:0043165">
    <property type="term" value="P:Gram-negative-bacterium-type cell outer membrane assembly"/>
    <property type="evidence" value="ECO:0007669"/>
    <property type="project" value="UniProtKB-UniRule"/>
</dbReference>
<feature type="signal peptide" evidence="1">
    <location>
        <begin position="1"/>
        <end position="50"/>
    </location>
</feature>
<evidence type="ECO:0000259" key="3">
    <source>
        <dbReference type="Pfam" id="PF04453"/>
    </source>
</evidence>
<keyword evidence="1" id="KW-0998">Cell outer membrane</keyword>
<proteinExistence type="inferred from homology"/>
<dbReference type="HAMAP" id="MF_01411">
    <property type="entry name" value="LPS_assembly_LptD"/>
    <property type="match status" value="1"/>
</dbReference>
<dbReference type="STRING" id="395495.Lcho_3911"/>
<evidence type="ECO:0000313" key="5">
    <source>
        <dbReference type="Proteomes" id="UP000001693"/>
    </source>
</evidence>
<organism evidence="4 5">
    <name type="scientific">Leptothrix cholodnii (strain ATCC 51168 / LMG 8142 / SP-6)</name>
    <name type="common">Leptothrix discophora (strain SP-6)</name>
    <dbReference type="NCBI Taxonomy" id="395495"/>
    <lineage>
        <taxon>Bacteria</taxon>
        <taxon>Pseudomonadati</taxon>
        <taxon>Pseudomonadota</taxon>
        <taxon>Betaproteobacteria</taxon>
        <taxon>Burkholderiales</taxon>
        <taxon>Sphaerotilaceae</taxon>
        <taxon>Leptothrix</taxon>
    </lineage>
</organism>
<dbReference type="OrthoDB" id="9760225at2"/>
<keyword evidence="1" id="KW-0732">Signal</keyword>
<keyword evidence="1" id="KW-0472">Membrane</keyword>
<dbReference type="InterPro" id="IPR020889">
    <property type="entry name" value="LipoPS_assembly_LptD"/>
</dbReference>
<comment type="caution">
    <text evidence="1">Lacks conserved residue(s) required for the propagation of feature annotation.</text>
</comment>
<protein>
    <recommendedName>
        <fullName evidence="1">LPS-assembly protein LptD</fullName>
    </recommendedName>
</protein>
<name>B1Y7L7_LEPCP</name>
<feature type="region of interest" description="Disordered" evidence="2">
    <location>
        <begin position="725"/>
        <end position="754"/>
    </location>
</feature>
<comment type="subunit">
    <text evidence="1">Component of the lipopolysaccharide transport and assembly complex. Interacts with LptE and LptA.</text>
</comment>
<accession>B1Y7L7</accession>
<dbReference type="PANTHER" id="PTHR30189:SF1">
    <property type="entry name" value="LPS-ASSEMBLY PROTEIN LPTD"/>
    <property type="match status" value="1"/>
</dbReference>
<dbReference type="Pfam" id="PF04453">
    <property type="entry name" value="LptD"/>
    <property type="match status" value="1"/>
</dbReference>
<dbReference type="KEGG" id="lch:Lcho_3911"/>
<dbReference type="GO" id="GO:0015920">
    <property type="term" value="P:lipopolysaccharide transport"/>
    <property type="evidence" value="ECO:0007669"/>
    <property type="project" value="InterPro"/>
</dbReference>
<sequence precursor="true">MTAGRGGRGPCPARSVRPTPSVFRLNPLVLAALAPVAVLFAGSVAAPALAADANAAAPRTADTAAAEPTGGGTPGLLTPAQSCRIVDWNRAARSSQRPADDAGGDPRLFLEADSLSGETGVALRAEGQVQLRRGRLSLQAEQLEYRFSDDRVRASGGVQLWRDQDYYSGREIELDTERAEGYFIAPRYHFARTQASGGADRIDFLGKNRLSVLGATYSSCEVPEGETLPWQLSARRLRIDMDANEGLAEGGVLRFFGVPILAWPVLSFPVTGERKSGFLPPHIGIASTSGVELGLPYYWNIAPDQDATLTPVVSLKRGVAIEGEYRYLQDGWGGTVHGSLLPHDRIRDERRWALGWTHSGGLMRDWDYDWRLLRVSDDAYWTDSLRGADSLTPRLLESQGQLRQRRTLQLGSIGEVDQWLYARAQHWQVLQSTLASDAIVAPYQRAPQLGALWRSQHGSLIGSLQGELNQFTRVQDGLITGTRAHLLGDIGWQHRDGGWQLTPRLALNAAAYDTVQPMSDGRTRASRVIPTFSLDSGWNFDRATALFGRDLTQTLEPRLLYVRTPWRDLAALPNFDSARLDFNTNSLFSPNAFSGVDWVSEAEQLTLGVSSRFLDAGSGAQLATLGIAQRYVMREQQDAPDGRQPSTGFSDLFAVGSINAIPHWSLDTSVQYNADSQRVERSIGSVSYTPGPFRTVSLSHRLQRNASEQLALGWQWPLRGPTPQLAPSPAHNAAQAAADGMAAQRRSNGAGNGSQCEGTLYGVGRLDYSLRDKRVSGAIAGLEYDAGCWIGRVVAARQSTGSSAATTKLMIQLELVGLSRLGSNPLGVLKDNIPGYTLLRDPKADLGLAPGSPSGSSGVSTLP</sequence>
<reference evidence="4 5" key="1">
    <citation type="submission" date="2008-03" db="EMBL/GenBank/DDBJ databases">
        <title>Complete sequence of Leptothrix cholodnii SP-6.</title>
        <authorList>
            <consortium name="US DOE Joint Genome Institute"/>
            <person name="Copeland A."/>
            <person name="Lucas S."/>
            <person name="Lapidus A."/>
            <person name="Glavina del Rio T."/>
            <person name="Dalin E."/>
            <person name="Tice H."/>
            <person name="Bruce D."/>
            <person name="Goodwin L."/>
            <person name="Pitluck S."/>
            <person name="Chertkov O."/>
            <person name="Brettin T."/>
            <person name="Detter J.C."/>
            <person name="Han C."/>
            <person name="Kuske C.R."/>
            <person name="Schmutz J."/>
            <person name="Larimer F."/>
            <person name="Land M."/>
            <person name="Hauser L."/>
            <person name="Kyrpides N."/>
            <person name="Lykidis A."/>
            <person name="Emerson D."/>
            <person name="Richardson P."/>
        </authorList>
    </citation>
    <scope>NUCLEOTIDE SEQUENCE [LARGE SCALE GENOMIC DNA]</scope>
    <source>
        <strain evidence="5">ATCC 51168 / LMG 8142 / SP-6</strain>
    </source>
</reference>
<evidence type="ECO:0000256" key="1">
    <source>
        <dbReference type="HAMAP-Rule" id="MF_01411"/>
    </source>
</evidence>
<comment type="function">
    <text evidence="1">Together with LptE, is involved in the assembly of lipopolysaccharide (LPS) at the surface of the outer membrane.</text>
</comment>
<gene>
    <name evidence="1" type="primary">lptD</name>
    <name evidence="4" type="ordered locus">Lcho_3911</name>
</gene>
<keyword evidence="5" id="KW-1185">Reference proteome</keyword>
<evidence type="ECO:0000313" key="4">
    <source>
        <dbReference type="EMBL" id="ACB36165.1"/>
    </source>
</evidence>
<feature type="compositionally biased region" description="Polar residues" evidence="2">
    <location>
        <begin position="745"/>
        <end position="754"/>
    </location>
</feature>
<dbReference type="InterPro" id="IPR050218">
    <property type="entry name" value="LptD"/>
</dbReference>
<comment type="similarity">
    <text evidence="1">Belongs to the LptD family.</text>
</comment>
<dbReference type="GO" id="GO:1990351">
    <property type="term" value="C:transporter complex"/>
    <property type="evidence" value="ECO:0007669"/>
    <property type="project" value="TreeGrafter"/>
</dbReference>
<comment type="subcellular location">
    <subcellularLocation>
        <location evidence="1">Cell outer membrane</location>
    </subcellularLocation>
</comment>
<dbReference type="HOGENOM" id="CLU_009039_0_0_4"/>
<dbReference type="AlphaFoldDB" id="B1Y7L7"/>
<dbReference type="eggNOG" id="COG1452">
    <property type="taxonomic scope" value="Bacteria"/>
</dbReference>
<feature type="domain" description="LptD C-terminal" evidence="3">
    <location>
        <begin position="350"/>
        <end position="709"/>
    </location>
</feature>
<dbReference type="PANTHER" id="PTHR30189">
    <property type="entry name" value="LPS-ASSEMBLY PROTEIN"/>
    <property type="match status" value="1"/>
</dbReference>
<dbReference type="InterPro" id="IPR007543">
    <property type="entry name" value="LptD_C"/>
</dbReference>
<feature type="chain" id="PRO_5009007512" description="LPS-assembly protein LptD" evidence="1">
    <location>
        <begin position="51"/>
        <end position="863"/>
    </location>
</feature>
<dbReference type="EMBL" id="CP001013">
    <property type="protein sequence ID" value="ACB36165.1"/>
    <property type="molecule type" value="Genomic_DNA"/>
</dbReference>